<keyword evidence="4" id="KW-0539">Nucleus</keyword>
<dbReference type="EMBL" id="OP311530">
    <property type="protein sequence ID" value="WAK86058.1"/>
    <property type="molecule type" value="mRNA"/>
</dbReference>
<dbReference type="CDD" id="cd18919">
    <property type="entry name" value="bHLH_AtBPE_like"/>
    <property type="match status" value="1"/>
</dbReference>
<evidence type="ECO:0000259" key="6">
    <source>
        <dbReference type="PROSITE" id="PS50888"/>
    </source>
</evidence>
<dbReference type="GO" id="GO:0003700">
    <property type="term" value="F:DNA-binding transcription factor activity"/>
    <property type="evidence" value="ECO:0007669"/>
    <property type="project" value="TreeGrafter"/>
</dbReference>
<dbReference type="SUPFAM" id="SSF47459">
    <property type="entry name" value="HLH, helix-loop-helix DNA-binding domain"/>
    <property type="match status" value="1"/>
</dbReference>
<evidence type="ECO:0000256" key="4">
    <source>
        <dbReference type="ARBA" id="ARBA00023242"/>
    </source>
</evidence>
<name>A0A9E9C2I8_NOTNI</name>
<dbReference type="GO" id="GO:0005634">
    <property type="term" value="C:nucleus"/>
    <property type="evidence" value="ECO:0007669"/>
    <property type="project" value="UniProtKB-SubCell"/>
</dbReference>
<dbReference type="AlphaFoldDB" id="A0A9E9C2I8"/>
<protein>
    <submittedName>
        <fullName evidence="7">Transcription factor bHLH12</fullName>
    </submittedName>
</protein>
<dbReference type="InterPro" id="IPR024097">
    <property type="entry name" value="bHLH_ZIP_TF"/>
</dbReference>
<dbReference type="InterPro" id="IPR011598">
    <property type="entry name" value="bHLH_dom"/>
</dbReference>
<reference evidence="7" key="1">
    <citation type="submission" date="2022-08" db="EMBL/GenBank/DDBJ databases">
        <title>Phylogenomics of transcriptionally active AP2/ERF and bHLH transcription factors and their promoter regions regulating camptothecin biosynthesis in Nothapodytes nimmoniana.</title>
        <authorList>
            <person name="Godbole R.C."/>
            <person name="Pable A.A."/>
            <person name="Singh S."/>
            <person name="Barvkar V.T."/>
        </authorList>
    </citation>
    <scope>NUCLEOTIDE SEQUENCE</scope>
</reference>
<evidence type="ECO:0000256" key="5">
    <source>
        <dbReference type="SAM" id="MobiDB-lite"/>
    </source>
</evidence>
<dbReference type="PROSITE" id="PS50888">
    <property type="entry name" value="BHLH"/>
    <property type="match status" value="1"/>
</dbReference>
<dbReference type="PANTHER" id="PTHR12565">
    <property type="entry name" value="STEROL REGULATORY ELEMENT-BINDING PROTEIN"/>
    <property type="match status" value="1"/>
</dbReference>
<dbReference type="FunFam" id="4.10.280.10:FF:000002">
    <property type="entry name" value="Basic helix-loop-helix transcription factor"/>
    <property type="match status" value="1"/>
</dbReference>
<dbReference type="GO" id="GO:0046983">
    <property type="term" value="F:protein dimerization activity"/>
    <property type="evidence" value="ECO:0007669"/>
    <property type="project" value="InterPro"/>
</dbReference>
<dbReference type="Gene3D" id="4.10.280.10">
    <property type="entry name" value="Helix-loop-helix DNA-binding domain"/>
    <property type="match status" value="1"/>
</dbReference>
<evidence type="ECO:0000256" key="1">
    <source>
        <dbReference type="ARBA" id="ARBA00004123"/>
    </source>
</evidence>
<dbReference type="PANTHER" id="PTHR12565:SF184">
    <property type="entry name" value="BHLH TRANSCRIPTION FACTOR"/>
    <property type="match status" value="1"/>
</dbReference>
<keyword evidence="3" id="KW-0804">Transcription</keyword>
<accession>A0A9E9C2I8</accession>
<proteinExistence type="evidence at transcript level"/>
<evidence type="ECO:0000256" key="3">
    <source>
        <dbReference type="ARBA" id="ARBA00023163"/>
    </source>
</evidence>
<dbReference type="Pfam" id="PF00010">
    <property type="entry name" value="HLH"/>
    <property type="match status" value="1"/>
</dbReference>
<feature type="domain" description="BHLH" evidence="6">
    <location>
        <begin position="218"/>
        <end position="268"/>
    </location>
</feature>
<organism evidence="7">
    <name type="scientific">Nothapodytes nimmoniana</name>
    <name type="common">Nothapodytes foetida</name>
    <dbReference type="NCBI Taxonomy" id="159386"/>
    <lineage>
        <taxon>Eukaryota</taxon>
        <taxon>Viridiplantae</taxon>
        <taxon>Streptophyta</taxon>
        <taxon>Embryophyta</taxon>
        <taxon>Tracheophyta</taxon>
        <taxon>Spermatophyta</taxon>
        <taxon>Magnoliopsida</taxon>
        <taxon>eudicotyledons</taxon>
        <taxon>Gunneridae</taxon>
        <taxon>Pentapetalae</taxon>
        <taxon>asterids</taxon>
        <taxon>lamiids</taxon>
        <taxon>Icacinales</taxon>
        <taxon>Icacinaceae</taxon>
        <taxon>Nothapodytes</taxon>
    </lineage>
</organism>
<evidence type="ECO:0000256" key="2">
    <source>
        <dbReference type="ARBA" id="ARBA00023015"/>
    </source>
</evidence>
<dbReference type="SMART" id="SM00353">
    <property type="entry name" value="HLH"/>
    <property type="match status" value="1"/>
</dbReference>
<comment type="subcellular location">
    <subcellularLocation>
        <location evidence="1">Nucleus</location>
    </subcellularLocation>
</comment>
<sequence>MLGCLQVPENLPGNCTDMSVLERQREMQRRLHQQQQQWKLPLSQTGELDQMPAPPLLYSLNNDDAMVQQKTLTWPITFDQFPPLLQNFGALCGGDSLGFSSSSPEVTNRPVEMDHNSFTSASTSSSPVIAHVATSLTVAEALASIEWKATIFSSTNKKRKAEFEAEEEYKDKRKEGDTQSEITTKSNNRETSGDNSKENSNVQNPKPDYIHVRVSRGQATDSHSLAERARREKIRKKMKCLQDLVPGCNKVTGKARMLDEIINYVQSLQRQVEFLSMKLATVNPRQDFNYDNFITKELPAFMAGFPPVATPSEMANSAYLQSHEAHNAAFTCGVDLPMNPTKAILQRTVASFMPIPELYFDSCGLPVISSSLP</sequence>
<keyword evidence="2" id="KW-0805">Transcription regulation</keyword>
<evidence type="ECO:0000313" key="7">
    <source>
        <dbReference type="EMBL" id="WAK86058.1"/>
    </source>
</evidence>
<dbReference type="InterPro" id="IPR036638">
    <property type="entry name" value="HLH_DNA-bd_sf"/>
</dbReference>
<feature type="region of interest" description="Disordered" evidence="5">
    <location>
        <begin position="160"/>
        <end position="207"/>
    </location>
</feature>
<feature type="compositionally biased region" description="Basic and acidic residues" evidence="5">
    <location>
        <begin position="187"/>
        <end position="197"/>
    </location>
</feature>